<dbReference type="OrthoDB" id="2633250at2"/>
<gene>
    <name evidence="4" type="ORF">DES53_104258</name>
</gene>
<proteinExistence type="predicted"/>
<keyword evidence="2" id="KW-0732">Signal</keyword>
<comment type="caution">
    <text evidence="4">The sequence shown here is derived from an EMBL/GenBank/DDBJ whole genome shotgun (WGS) entry which is preliminary data.</text>
</comment>
<dbReference type="Gene3D" id="2.120.10.30">
    <property type="entry name" value="TolB, C-terminal domain"/>
    <property type="match status" value="1"/>
</dbReference>
<dbReference type="Proteomes" id="UP000253426">
    <property type="component" value="Unassembled WGS sequence"/>
</dbReference>
<feature type="signal peptide" evidence="2">
    <location>
        <begin position="1"/>
        <end position="20"/>
    </location>
</feature>
<name>A0A366HMQ5_9BACT</name>
<feature type="domain" description="SMP-30/Gluconolactonase/LRE-like region" evidence="3">
    <location>
        <begin position="41"/>
        <end position="328"/>
    </location>
</feature>
<feature type="chain" id="PRO_5016909234" evidence="2">
    <location>
        <begin position="21"/>
        <end position="338"/>
    </location>
</feature>
<dbReference type="AlphaFoldDB" id="A0A366HMQ5"/>
<protein>
    <submittedName>
        <fullName evidence="4">Gluconolactonase</fullName>
    </submittedName>
</protein>
<dbReference type="PROSITE" id="PS51257">
    <property type="entry name" value="PROKAR_LIPOPROTEIN"/>
    <property type="match status" value="1"/>
</dbReference>
<dbReference type="InterPro" id="IPR051262">
    <property type="entry name" value="SMP-30/CGR1_Lactonase"/>
</dbReference>
<reference evidence="4 5" key="1">
    <citation type="submission" date="2018-06" db="EMBL/GenBank/DDBJ databases">
        <title>Genomic Encyclopedia of Type Strains, Phase IV (KMG-IV): sequencing the most valuable type-strain genomes for metagenomic binning, comparative biology and taxonomic classification.</title>
        <authorList>
            <person name="Goeker M."/>
        </authorList>
    </citation>
    <scope>NUCLEOTIDE SEQUENCE [LARGE SCALE GENOMIC DNA]</scope>
    <source>
        <strain evidence="4 5">DSM 25532</strain>
    </source>
</reference>
<dbReference type="GO" id="GO:0016787">
    <property type="term" value="F:hydrolase activity"/>
    <property type="evidence" value="ECO:0007669"/>
    <property type="project" value="UniProtKB-KW"/>
</dbReference>
<dbReference type="RefSeq" id="WP_113958843.1">
    <property type="nucleotide sequence ID" value="NZ_QNRR01000004.1"/>
</dbReference>
<evidence type="ECO:0000256" key="1">
    <source>
        <dbReference type="ARBA" id="ARBA00022801"/>
    </source>
</evidence>
<dbReference type="PANTHER" id="PTHR47572">
    <property type="entry name" value="LIPOPROTEIN-RELATED"/>
    <property type="match status" value="1"/>
</dbReference>
<dbReference type="PANTHER" id="PTHR47572:SF4">
    <property type="entry name" value="LACTONASE DRP35"/>
    <property type="match status" value="1"/>
</dbReference>
<evidence type="ECO:0000313" key="4">
    <source>
        <dbReference type="EMBL" id="RBP44438.1"/>
    </source>
</evidence>
<evidence type="ECO:0000313" key="5">
    <source>
        <dbReference type="Proteomes" id="UP000253426"/>
    </source>
</evidence>
<accession>A0A366HMQ5</accession>
<dbReference type="SUPFAM" id="SSF63829">
    <property type="entry name" value="Calcium-dependent phosphotriesterase"/>
    <property type="match status" value="1"/>
</dbReference>
<sequence>MRLPTHLLLPALAAVLASCAGTTSPLAPNAKAHDHGKIGAGEGPAWKEGSLYFTDGSHINRFDTKTGKTSVFRSNCGSPNGLLFDTNGYLIACESKGRRLVRHEGKVTTLGFTGTGCTGSANLNSNPKVTVLADRYEGHRFNAPNDVTTDSKGRIYFTDPRYGDRSTMEMRDSKGRLVEGVYRVDAPGKVTRILGPDDVERPNGILVSYDDHYLYVADNNNNTHGGARKLWRFDLKPDGSVRPGSRILIFDWKNSRGPDGVKMDAVGRLYVAAGVNKANPYETNEFKAGCYILSPFGKLLDFVPTAPDEATNCAFGGHDGRTLYITSGNHLWSVPLKK</sequence>
<dbReference type="Pfam" id="PF08450">
    <property type="entry name" value="SGL"/>
    <property type="match status" value="1"/>
</dbReference>
<dbReference type="InterPro" id="IPR013658">
    <property type="entry name" value="SGL"/>
</dbReference>
<dbReference type="EMBL" id="QNRR01000004">
    <property type="protein sequence ID" value="RBP44438.1"/>
    <property type="molecule type" value="Genomic_DNA"/>
</dbReference>
<keyword evidence="1" id="KW-0378">Hydrolase</keyword>
<keyword evidence="5" id="KW-1185">Reference proteome</keyword>
<dbReference type="InterPro" id="IPR011042">
    <property type="entry name" value="6-blade_b-propeller_TolB-like"/>
</dbReference>
<evidence type="ECO:0000256" key="2">
    <source>
        <dbReference type="SAM" id="SignalP"/>
    </source>
</evidence>
<organism evidence="4 5">
    <name type="scientific">Roseimicrobium gellanilyticum</name>
    <dbReference type="NCBI Taxonomy" id="748857"/>
    <lineage>
        <taxon>Bacteria</taxon>
        <taxon>Pseudomonadati</taxon>
        <taxon>Verrucomicrobiota</taxon>
        <taxon>Verrucomicrobiia</taxon>
        <taxon>Verrucomicrobiales</taxon>
        <taxon>Verrucomicrobiaceae</taxon>
        <taxon>Roseimicrobium</taxon>
    </lineage>
</organism>
<evidence type="ECO:0000259" key="3">
    <source>
        <dbReference type="Pfam" id="PF08450"/>
    </source>
</evidence>